<comment type="subcellular location">
    <subcellularLocation>
        <location evidence="1">Membrane</location>
    </subcellularLocation>
</comment>
<organism evidence="4 5">
    <name type="scientific">Heracleum sosnowskyi</name>
    <dbReference type="NCBI Taxonomy" id="360622"/>
    <lineage>
        <taxon>Eukaryota</taxon>
        <taxon>Viridiplantae</taxon>
        <taxon>Streptophyta</taxon>
        <taxon>Embryophyta</taxon>
        <taxon>Tracheophyta</taxon>
        <taxon>Spermatophyta</taxon>
        <taxon>Magnoliopsida</taxon>
        <taxon>eudicotyledons</taxon>
        <taxon>Gunneridae</taxon>
        <taxon>Pentapetalae</taxon>
        <taxon>asterids</taxon>
        <taxon>campanulids</taxon>
        <taxon>Apiales</taxon>
        <taxon>Apiaceae</taxon>
        <taxon>Apioideae</taxon>
        <taxon>apioid superclade</taxon>
        <taxon>Tordylieae</taxon>
        <taxon>Tordyliinae</taxon>
        <taxon>Heracleum</taxon>
    </lineage>
</organism>
<accession>A0AAD8HKI8</accession>
<keyword evidence="3" id="KW-1133">Transmembrane helix</keyword>
<protein>
    <recommendedName>
        <fullName evidence="6">Transmembrane protein</fullName>
    </recommendedName>
</protein>
<comment type="caution">
    <text evidence="4">The sequence shown here is derived from an EMBL/GenBank/DDBJ whole genome shotgun (WGS) entry which is preliminary data.</text>
</comment>
<keyword evidence="5" id="KW-1185">Reference proteome</keyword>
<proteinExistence type="predicted"/>
<dbReference type="AlphaFoldDB" id="A0AAD8HKI8"/>
<evidence type="ECO:0000256" key="2">
    <source>
        <dbReference type="ARBA" id="ARBA00023136"/>
    </source>
</evidence>
<dbReference type="Proteomes" id="UP001237642">
    <property type="component" value="Unassembled WGS sequence"/>
</dbReference>
<reference evidence="4" key="1">
    <citation type="submission" date="2023-02" db="EMBL/GenBank/DDBJ databases">
        <title>Genome of toxic invasive species Heracleum sosnowskyi carries increased number of genes despite the absence of recent whole-genome duplications.</title>
        <authorList>
            <person name="Schelkunov M."/>
            <person name="Shtratnikova V."/>
            <person name="Makarenko M."/>
            <person name="Klepikova A."/>
            <person name="Omelchenko D."/>
            <person name="Novikova G."/>
            <person name="Obukhova E."/>
            <person name="Bogdanov V."/>
            <person name="Penin A."/>
            <person name="Logacheva M."/>
        </authorList>
    </citation>
    <scope>NUCLEOTIDE SEQUENCE</scope>
    <source>
        <strain evidence="4">Hsosn_3</strain>
        <tissue evidence="4">Leaf</tissue>
    </source>
</reference>
<dbReference type="PANTHER" id="PTHR31234">
    <property type="entry name" value="LATE EMBRYOGENESIS ABUNDANT (LEA) HYDROXYPROLINE-RICH GLYCOPROTEIN FAMILY"/>
    <property type="match status" value="1"/>
</dbReference>
<evidence type="ECO:0008006" key="6">
    <source>
        <dbReference type="Google" id="ProtNLM"/>
    </source>
</evidence>
<evidence type="ECO:0000313" key="4">
    <source>
        <dbReference type="EMBL" id="KAK1368841.1"/>
    </source>
</evidence>
<dbReference type="EMBL" id="JAUIZM010000008">
    <property type="protein sequence ID" value="KAK1368841.1"/>
    <property type="molecule type" value="Genomic_DNA"/>
</dbReference>
<keyword evidence="3" id="KW-0812">Transmembrane</keyword>
<gene>
    <name evidence="4" type="ORF">POM88_034933</name>
</gene>
<sequence>MTISNVTAHTDDPTLSRKRSMSCCCLTQYVSTLVIIFILLLSLVFGLGNLLTKEYNPKLEINSFKVVNLNLSSRPNQISADWNVQMNLKNMDSHGYLKFSHIQISINYNDEMIAVTNITSFVASPKDPPKHLGEEFSGSTGYMKDSIIINLSQGIRDGIVKFDIKFEAKVKKSYHNLWFKFIHPWNCYEDYLGNCKNVELFFGTSDVSMGQMMNDHHQCKFEQVQSSDSFRFPPYYGYGYGYGYRYGYGYGYGYPGCVYRYGYGYPGCV</sequence>
<evidence type="ECO:0000256" key="1">
    <source>
        <dbReference type="ARBA" id="ARBA00004370"/>
    </source>
</evidence>
<keyword evidence="2 3" id="KW-0472">Membrane</keyword>
<dbReference type="GO" id="GO:0098542">
    <property type="term" value="P:defense response to other organism"/>
    <property type="evidence" value="ECO:0007669"/>
    <property type="project" value="InterPro"/>
</dbReference>
<dbReference type="InterPro" id="IPR044839">
    <property type="entry name" value="NDR1-like"/>
</dbReference>
<feature type="transmembrane region" description="Helical" evidence="3">
    <location>
        <begin position="29"/>
        <end position="51"/>
    </location>
</feature>
<reference evidence="4" key="2">
    <citation type="submission" date="2023-05" db="EMBL/GenBank/DDBJ databases">
        <authorList>
            <person name="Schelkunov M.I."/>
        </authorList>
    </citation>
    <scope>NUCLEOTIDE SEQUENCE</scope>
    <source>
        <strain evidence="4">Hsosn_3</strain>
        <tissue evidence="4">Leaf</tissue>
    </source>
</reference>
<dbReference type="GO" id="GO:0005886">
    <property type="term" value="C:plasma membrane"/>
    <property type="evidence" value="ECO:0007669"/>
    <property type="project" value="TreeGrafter"/>
</dbReference>
<dbReference type="PANTHER" id="PTHR31234:SF2">
    <property type="entry name" value="OS05G0199100 PROTEIN"/>
    <property type="match status" value="1"/>
</dbReference>
<evidence type="ECO:0000313" key="5">
    <source>
        <dbReference type="Proteomes" id="UP001237642"/>
    </source>
</evidence>
<name>A0AAD8HKI8_9APIA</name>
<evidence type="ECO:0000256" key="3">
    <source>
        <dbReference type="SAM" id="Phobius"/>
    </source>
</evidence>